<gene>
    <name evidence="2" type="ORF">SLS56_002354</name>
</gene>
<evidence type="ECO:0000256" key="1">
    <source>
        <dbReference type="SAM" id="MobiDB-lite"/>
    </source>
</evidence>
<reference evidence="2 3" key="1">
    <citation type="submission" date="2024-02" db="EMBL/GenBank/DDBJ databases">
        <title>De novo assembly and annotation of 12 fungi associated with fruit tree decline syndrome in Ontario, Canada.</title>
        <authorList>
            <person name="Sulman M."/>
            <person name="Ellouze W."/>
            <person name="Ilyukhin E."/>
        </authorList>
    </citation>
    <scope>NUCLEOTIDE SEQUENCE [LARGE SCALE GENOMIC DNA]</scope>
    <source>
        <strain evidence="2 3">M1-105</strain>
    </source>
</reference>
<keyword evidence="3" id="KW-1185">Reference proteome</keyword>
<proteinExistence type="predicted"/>
<name>A0ABR3T440_9PEZI</name>
<comment type="caution">
    <text evidence="2">The sequence shown here is derived from an EMBL/GenBank/DDBJ whole genome shotgun (WGS) entry which is preliminary data.</text>
</comment>
<evidence type="ECO:0000313" key="2">
    <source>
        <dbReference type="EMBL" id="KAL1634344.1"/>
    </source>
</evidence>
<feature type="region of interest" description="Disordered" evidence="1">
    <location>
        <begin position="47"/>
        <end position="169"/>
    </location>
</feature>
<dbReference type="EMBL" id="JAJVDC020000016">
    <property type="protein sequence ID" value="KAL1634344.1"/>
    <property type="molecule type" value="Genomic_DNA"/>
</dbReference>
<accession>A0ABR3T440</accession>
<protein>
    <submittedName>
        <fullName evidence="2">Uncharacterized protein</fullName>
    </submittedName>
</protein>
<sequence length="169" mass="17847">MSAEQLLFAILETCDIKFSSDDHAKIAAKIGGNVTGNAIRQRIQKIRKMGMAGTPKKTANAGGGGDDDVGTPTPGKKQRGKANGKAGGKAKSSHDISAAADDNGDDDEESPSKKRGGAGRKRGKVKAEVADESEPESPTKKVRREREVEELGDGLETSFFDQEDDAYAI</sequence>
<feature type="compositionally biased region" description="Basic residues" evidence="1">
    <location>
        <begin position="113"/>
        <end position="124"/>
    </location>
</feature>
<organism evidence="2 3">
    <name type="scientific">Neofusicoccum ribis</name>
    <dbReference type="NCBI Taxonomy" id="45134"/>
    <lineage>
        <taxon>Eukaryota</taxon>
        <taxon>Fungi</taxon>
        <taxon>Dikarya</taxon>
        <taxon>Ascomycota</taxon>
        <taxon>Pezizomycotina</taxon>
        <taxon>Dothideomycetes</taxon>
        <taxon>Dothideomycetes incertae sedis</taxon>
        <taxon>Botryosphaeriales</taxon>
        <taxon>Botryosphaeriaceae</taxon>
        <taxon>Neofusicoccum</taxon>
    </lineage>
</organism>
<dbReference type="Proteomes" id="UP001521116">
    <property type="component" value="Unassembled WGS sequence"/>
</dbReference>
<evidence type="ECO:0000313" key="3">
    <source>
        <dbReference type="Proteomes" id="UP001521116"/>
    </source>
</evidence>